<evidence type="ECO:0000313" key="3">
    <source>
        <dbReference type="Proteomes" id="UP000816034"/>
    </source>
</evidence>
<accession>A0AA88GP36</accession>
<dbReference type="InterPro" id="IPR036770">
    <property type="entry name" value="Ankyrin_rpt-contain_sf"/>
</dbReference>
<comment type="caution">
    <text evidence="2">The sequence shown here is derived from an EMBL/GenBank/DDBJ whole genome shotgun (WGS) entry which is preliminary data.</text>
</comment>
<dbReference type="PROSITE" id="PS50297">
    <property type="entry name" value="ANK_REP_REGION"/>
    <property type="match status" value="1"/>
</dbReference>
<organism evidence="2 3">
    <name type="scientific">Naegleria lovaniensis</name>
    <name type="common">Amoeba</name>
    <dbReference type="NCBI Taxonomy" id="51637"/>
    <lineage>
        <taxon>Eukaryota</taxon>
        <taxon>Discoba</taxon>
        <taxon>Heterolobosea</taxon>
        <taxon>Tetramitia</taxon>
        <taxon>Eutetramitia</taxon>
        <taxon>Vahlkampfiidae</taxon>
        <taxon>Naegleria</taxon>
    </lineage>
</organism>
<evidence type="ECO:0000313" key="2">
    <source>
        <dbReference type="EMBL" id="KAG2382629.1"/>
    </source>
</evidence>
<dbReference type="GeneID" id="68097664"/>
<gene>
    <name evidence="2" type="ORF">C9374_005209</name>
</gene>
<protein>
    <submittedName>
        <fullName evidence="2">Uncharacterized protein</fullName>
    </submittedName>
</protein>
<keyword evidence="1" id="KW-0040">ANK repeat</keyword>
<dbReference type="AlphaFoldDB" id="A0AA88GP36"/>
<name>A0AA88GP36_NAELO</name>
<feature type="repeat" description="ANK" evidence="1">
    <location>
        <begin position="163"/>
        <end position="189"/>
    </location>
</feature>
<dbReference type="PROSITE" id="PS50088">
    <property type="entry name" value="ANK_REPEAT"/>
    <property type="match status" value="1"/>
</dbReference>
<dbReference type="Gene3D" id="1.25.40.20">
    <property type="entry name" value="Ankyrin repeat-containing domain"/>
    <property type="match status" value="1"/>
</dbReference>
<proteinExistence type="predicted"/>
<dbReference type="RefSeq" id="XP_044548308.1">
    <property type="nucleotide sequence ID" value="XM_044694934.1"/>
</dbReference>
<dbReference type="EMBL" id="PYSW02000023">
    <property type="protein sequence ID" value="KAG2382629.1"/>
    <property type="molecule type" value="Genomic_DNA"/>
</dbReference>
<sequence length="331" mass="38881">MTRKILRVLIHFLLDHHWEEMDFENCVKFVCHHDLDYATSHAISHLITQAFPTSRMTIQSAWVIDCLEVWTREDPESAQQAFSENSYHFGSTLIWDLCTHYFTTQHSRLFEQCPHPRREKDMKSTTNETTNLEERRRDLLQVVEYLLSHGADVEKGFVRSNFVSLTPLSIASSCGHLETVKLLLQYGAQPFKFGNIYYQYECPLYEALNSRHFQVFQELCHRNYSCLSEICWYEHMDGTEQNGYESLIRGYSSPGLIDALDERFFLMEFVQGHVDSELLLEMQQYWNIDVDQWKCISRGFHQFFKNLKTSLNVGLCSDIEIVFGPTSFSNE</sequence>
<dbReference type="InterPro" id="IPR002110">
    <property type="entry name" value="Ankyrin_rpt"/>
</dbReference>
<keyword evidence="3" id="KW-1185">Reference proteome</keyword>
<evidence type="ECO:0000256" key="1">
    <source>
        <dbReference type="PROSITE-ProRule" id="PRU00023"/>
    </source>
</evidence>
<dbReference type="Pfam" id="PF12796">
    <property type="entry name" value="Ank_2"/>
    <property type="match status" value="1"/>
</dbReference>
<reference evidence="2 3" key="1">
    <citation type="journal article" date="2018" name="BMC Genomics">
        <title>The genome of Naegleria lovaniensis, the basis for a comparative approach to unravel pathogenicity factors of the human pathogenic amoeba N. fowleri.</title>
        <authorList>
            <person name="Liechti N."/>
            <person name="Schurch N."/>
            <person name="Bruggmann R."/>
            <person name="Wittwer M."/>
        </authorList>
    </citation>
    <scope>NUCLEOTIDE SEQUENCE [LARGE SCALE GENOMIC DNA]</scope>
    <source>
        <strain evidence="2 3">ATCC 30569</strain>
    </source>
</reference>
<dbReference type="SUPFAM" id="SSF48403">
    <property type="entry name" value="Ankyrin repeat"/>
    <property type="match status" value="1"/>
</dbReference>
<dbReference type="Proteomes" id="UP000816034">
    <property type="component" value="Unassembled WGS sequence"/>
</dbReference>